<dbReference type="InterPro" id="IPR007352">
    <property type="entry name" value="DUF420"/>
</dbReference>
<dbReference type="STRING" id="797302.Halru_1900"/>
<dbReference type="AlphaFoldDB" id="L0ICE6"/>
<sequence>MATLSPDRVPLVAGVLSAVSLAIVFAAAGGYVPSSVLPAPPEAVLAAIPTVNVFISAIAIVTIATGWRAIRRGRVRTHRRAMGSAVGLFVTFLTLYLYRLVVTGGAASFAGPDEIFQFVYLPVLIGHVGLAIVCIPLLYYTLGLAVSHDVRGLRETAHAKVGRVAASLWIISFSLGIVVYLLGRVVYG</sequence>
<dbReference type="eggNOG" id="arCOG02864">
    <property type="taxonomic scope" value="Archaea"/>
</dbReference>
<reference evidence="2" key="1">
    <citation type="submission" date="2011-09" db="EMBL/GenBank/DDBJ databases">
        <title>Complete sequence of Halovivax ruber XH-70.</title>
        <authorList>
            <consortium name="US DOE Joint Genome Institute"/>
            <person name="Lucas S."/>
            <person name="Han J."/>
            <person name="Lapidus A."/>
            <person name="Cheng J.-F."/>
            <person name="Goodwin L."/>
            <person name="Pitluck S."/>
            <person name="Peters L."/>
            <person name="Mikhailova N."/>
            <person name="Davenport K."/>
            <person name="Detter J.C."/>
            <person name="Han C."/>
            <person name="Tapia R."/>
            <person name="Land M."/>
            <person name="Hauser L."/>
            <person name="Kyrpides N."/>
            <person name="Ivanova N."/>
            <person name="Pagani I."/>
            <person name="Sproer C."/>
            <person name="Anderson I."/>
            <person name="Woyke T."/>
        </authorList>
    </citation>
    <scope>NUCLEOTIDE SEQUENCE</scope>
    <source>
        <strain evidence="2">XH-70</strain>
    </source>
</reference>
<feature type="transmembrane region" description="Helical" evidence="1">
    <location>
        <begin position="118"/>
        <end position="140"/>
    </location>
</feature>
<gene>
    <name evidence="2" type="ordered locus">Halru_1900</name>
</gene>
<organism evidence="2 3">
    <name type="scientific">Halovivax ruber (strain DSM 18193 / JCM 13892 / XH-70)</name>
    <dbReference type="NCBI Taxonomy" id="797302"/>
    <lineage>
        <taxon>Archaea</taxon>
        <taxon>Methanobacteriati</taxon>
        <taxon>Methanobacteriota</taxon>
        <taxon>Stenosarchaea group</taxon>
        <taxon>Halobacteria</taxon>
        <taxon>Halobacteriales</taxon>
        <taxon>Natrialbaceae</taxon>
        <taxon>Halovivax</taxon>
    </lineage>
</organism>
<proteinExistence type="predicted"/>
<dbReference type="PANTHER" id="PTHR37692">
    <property type="entry name" value="HYPOTHETICAL MEMBRANE SPANNING PROTEIN"/>
    <property type="match status" value="1"/>
</dbReference>
<keyword evidence="1" id="KW-0812">Transmembrane</keyword>
<feature type="transmembrane region" description="Helical" evidence="1">
    <location>
        <begin position="161"/>
        <end position="182"/>
    </location>
</feature>
<feature type="transmembrane region" description="Helical" evidence="1">
    <location>
        <begin position="81"/>
        <end position="98"/>
    </location>
</feature>
<dbReference type="GeneID" id="14377485"/>
<keyword evidence="1" id="KW-1133">Transmembrane helix</keyword>
<dbReference type="OrthoDB" id="202206at2157"/>
<feature type="transmembrane region" description="Helical" evidence="1">
    <location>
        <begin position="44"/>
        <end position="69"/>
    </location>
</feature>
<dbReference type="KEGG" id="hru:Halru_1900"/>
<dbReference type="PANTHER" id="PTHR37692:SF1">
    <property type="entry name" value="DUF420 DOMAIN-CONTAINING PROTEIN"/>
    <property type="match status" value="1"/>
</dbReference>
<evidence type="ECO:0000313" key="3">
    <source>
        <dbReference type="Proteomes" id="UP000010846"/>
    </source>
</evidence>
<dbReference type="EMBL" id="CP003050">
    <property type="protein sequence ID" value="AGB16498.1"/>
    <property type="molecule type" value="Genomic_DNA"/>
</dbReference>
<keyword evidence="3" id="KW-1185">Reference proteome</keyword>
<feature type="transmembrane region" description="Helical" evidence="1">
    <location>
        <begin position="12"/>
        <end position="32"/>
    </location>
</feature>
<dbReference type="HOGENOM" id="CLU_104065_1_0_2"/>
<name>L0ICE6_HALRX</name>
<keyword evidence="1" id="KW-0472">Membrane</keyword>
<evidence type="ECO:0000313" key="2">
    <source>
        <dbReference type="EMBL" id="AGB16498.1"/>
    </source>
</evidence>
<accession>L0ICE6</accession>
<dbReference type="Pfam" id="PF04238">
    <property type="entry name" value="DUF420"/>
    <property type="match status" value="1"/>
</dbReference>
<dbReference type="RefSeq" id="WP_015301121.1">
    <property type="nucleotide sequence ID" value="NC_019964.1"/>
</dbReference>
<evidence type="ECO:0000256" key="1">
    <source>
        <dbReference type="SAM" id="Phobius"/>
    </source>
</evidence>
<protein>
    <submittedName>
        <fullName evidence="2">Putative membrane protein</fullName>
    </submittedName>
</protein>
<dbReference type="Proteomes" id="UP000010846">
    <property type="component" value="Chromosome"/>
</dbReference>